<evidence type="ECO:0000313" key="2">
    <source>
        <dbReference type="Proteomes" id="UP000738376"/>
    </source>
</evidence>
<sequence>MSQDYVGLIQDLQSQLEILQRLIASQVEPSSSLAKDWLRSHREIQAFFQSKIINTNLEVMPPNLSLQVEIDKQLKMLGVDLSMLQTARNPDTWQKRHQQASDRFVLLKKYCQMHSNLT</sequence>
<dbReference type="NCBIfam" id="NF037954">
    <property type="entry name" value="het_cyst_PatD"/>
    <property type="match status" value="1"/>
</dbReference>
<dbReference type="RefSeq" id="WP_169362576.1">
    <property type="nucleotide sequence ID" value="NZ_JAAVJL010000001.1"/>
</dbReference>
<keyword evidence="2" id="KW-1185">Reference proteome</keyword>
<organism evidence="1 2">
    <name type="scientific">Pseudanabaena yagii GIHE-NHR1</name>
    <dbReference type="NCBI Taxonomy" id="2722753"/>
    <lineage>
        <taxon>Bacteria</taxon>
        <taxon>Bacillati</taxon>
        <taxon>Cyanobacteriota</taxon>
        <taxon>Cyanophyceae</taxon>
        <taxon>Pseudanabaenales</taxon>
        <taxon>Pseudanabaenaceae</taxon>
        <taxon>Pseudanabaena</taxon>
        <taxon>Pseudanabaena yagii</taxon>
    </lineage>
</organism>
<evidence type="ECO:0000313" key="1">
    <source>
        <dbReference type="EMBL" id="NMF57564.1"/>
    </source>
</evidence>
<dbReference type="Proteomes" id="UP000738376">
    <property type="component" value="Unassembled WGS sequence"/>
</dbReference>
<dbReference type="InterPro" id="IPR047810">
    <property type="entry name" value="PatD-like"/>
</dbReference>
<protein>
    <submittedName>
        <fullName evidence="1">Heterocyst frequency control protein PatD</fullName>
    </submittedName>
</protein>
<gene>
    <name evidence="1" type="primary">patD</name>
    <name evidence="1" type="ORF">HC246_05910</name>
</gene>
<proteinExistence type="predicted"/>
<accession>A0ABX1LRX3</accession>
<comment type="caution">
    <text evidence="1">The sequence shown here is derived from an EMBL/GenBank/DDBJ whole genome shotgun (WGS) entry which is preliminary data.</text>
</comment>
<dbReference type="EMBL" id="JAAVJL010000001">
    <property type="protein sequence ID" value="NMF57564.1"/>
    <property type="molecule type" value="Genomic_DNA"/>
</dbReference>
<reference evidence="1 2" key="1">
    <citation type="submission" date="2020-03" db="EMBL/GenBank/DDBJ databases">
        <title>Draft Genome Sequence of 2-Methylisoborneol Producing Pseudanabaena yagii Strain GIHE-NHR1 Isolated from North Han River in South Korea.</title>
        <authorList>
            <person name="Jeong J."/>
        </authorList>
    </citation>
    <scope>NUCLEOTIDE SEQUENCE [LARGE SCALE GENOMIC DNA]</scope>
    <source>
        <strain evidence="1 2">GIHE-NHR1</strain>
    </source>
</reference>
<name>A0ABX1LRX3_9CYAN</name>